<dbReference type="AlphaFoldDB" id="A0A1I1T694"/>
<protein>
    <submittedName>
        <fullName evidence="3">GDSL-like Lipase/Acylhydrolase family protein</fullName>
    </submittedName>
</protein>
<gene>
    <name evidence="3" type="ORF">SAMN02745121_00338</name>
</gene>
<keyword evidence="3" id="KW-0378">Hydrolase</keyword>
<evidence type="ECO:0000313" key="3">
    <source>
        <dbReference type="EMBL" id="SFD50930.1"/>
    </source>
</evidence>
<dbReference type="CDD" id="cd00229">
    <property type="entry name" value="SGNH_hydrolase"/>
    <property type="match status" value="1"/>
</dbReference>
<dbReference type="Gene3D" id="3.40.50.1110">
    <property type="entry name" value="SGNH hydrolase"/>
    <property type="match status" value="1"/>
</dbReference>
<accession>A0A1I1T694</accession>
<feature type="chain" id="PRO_5011577727" evidence="2">
    <location>
        <begin position="32"/>
        <end position="453"/>
    </location>
</feature>
<proteinExistence type="predicted"/>
<evidence type="ECO:0000256" key="1">
    <source>
        <dbReference type="SAM" id="MobiDB-lite"/>
    </source>
</evidence>
<name>A0A1I1T694_9BACT</name>
<feature type="signal peptide" evidence="2">
    <location>
        <begin position="1"/>
        <end position="31"/>
    </location>
</feature>
<feature type="region of interest" description="Disordered" evidence="1">
    <location>
        <begin position="31"/>
        <end position="148"/>
    </location>
</feature>
<dbReference type="InterPro" id="IPR036514">
    <property type="entry name" value="SGNH_hydro_sf"/>
</dbReference>
<dbReference type="EMBL" id="FOMX01000002">
    <property type="protein sequence ID" value="SFD50930.1"/>
    <property type="molecule type" value="Genomic_DNA"/>
</dbReference>
<evidence type="ECO:0000256" key="2">
    <source>
        <dbReference type="SAM" id="SignalP"/>
    </source>
</evidence>
<dbReference type="Proteomes" id="UP000199400">
    <property type="component" value="Unassembled WGS sequence"/>
</dbReference>
<dbReference type="Pfam" id="PF00657">
    <property type="entry name" value="Lipase_GDSL"/>
    <property type="match status" value="1"/>
</dbReference>
<reference evidence="4" key="1">
    <citation type="submission" date="2016-10" db="EMBL/GenBank/DDBJ databases">
        <authorList>
            <person name="Varghese N."/>
            <person name="Submissions S."/>
        </authorList>
    </citation>
    <scope>NUCLEOTIDE SEQUENCE [LARGE SCALE GENOMIC DNA]</scope>
    <source>
        <strain evidence="4">ATCC 25963</strain>
    </source>
</reference>
<feature type="compositionally biased region" description="Low complexity" evidence="1">
    <location>
        <begin position="41"/>
        <end position="144"/>
    </location>
</feature>
<sequence>MVNYDCRLAVTLPRPAGLLALLLAIGSPACGETEDASATAPTSGDTSSEASSDSTDSSGGPPTTTDGPVTETGGSDSDSATTGPTTGPTTGDEETTSTTSTTGTTDTTETTSPVTDGTTTSTTSTSTTSDTTGDETTGTTGEPSNTDCLLEGFANPDMALKLDYDQFDPVIGSHCKGTNHQDITDIERVVFLGDSVTVGTPPALGDDYYRSKLADVLVDRFGLTPPNALWKQANPIDGVALVKESGDFVSCSKWGARTDDFLPPGNQVDDCFPPDMFDKRTLVITTMGGNDIAAIAKDGANGTPLDEVKANAAEAADLLRQTAHWFVDDPQKFPNGVFLVFANVYEFTDGTADLMACPAAGLGGFDKPWENPAELIDVMIGFNEQFMSVAVETGTDMIFMLENFCGHGFKAGDPSAPCYRGPNQQNWFDLTCIHPTAQGHSVIADLFTAVIDE</sequence>
<dbReference type="SUPFAM" id="SSF52266">
    <property type="entry name" value="SGNH hydrolase"/>
    <property type="match status" value="1"/>
</dbReference>
<dbReference type="InterPro" id="IPR001087">
    <property type="entry name" value="GDSL"/>
</dbReference>
<keyword evidence="2" id="KW-0732">Signal</keyword>
<evidence type="ECO:0000313" key="4">
    <source>
        <dbReference type="Proteomes" id="UP000199400"/>
    </source>
</evidence>
<organism evidence="3 4">
    <name type="scientific">Nannocystis exedens</name>
    <dbReference type="NCBI Taxonomy" id="54"/>
    <lineage>
        <taxon>Bacteria</taxon>
        <taxon>Pseudomonadati</taxon>
        <taxon>Myxococcota</taxon>
        <taxon>Polyangia</taxon>
        <taxon>Nannocystales</taxon>
        <taxon>Nannocystaceae</taxon>
        <taxon>Nannocystis</taxon>
    </lineage>
</organism>
<dbReference type="GO" id="GO:0016788">
    <property type="term" value="F:hydrolase activity, acting on ester bonds"/>
    <property type="evidence" value="ECO:0007669"/>
    <property type="project" value="InterPro"/>
</dbReference>
<keyword evidence="4" id="KW-1185">Reference proteome</keyword>